<reference evidence="2" key="1">
    <citation type="submission" date="2022-11" db="UniProtKB">
        <authorList>
            <consortium name="WormBaseParasite"/>
        </authorList>
    </citation>
    <scope>IDENTIFICATION</scope>
</reference>
<name>A0A914V954_9BILA</name>
<evidence type="ECO:0000313" key="1">
    <source>
        <dbReference type="Proteomes" id="UP000887566"/>
    </source>
</evidence>
<sequence length="106" mass="11223">MRCMWEVGVFGDVDASATAVNTAMGPTGLVREARSANETDLSSTSACPFCLFIPLGGGIGGILRHGFALAIFGARLLAIVFNRESVLSPLGPYFHPARVEWPELLG</sequence>
<dbReference type="Proteomes" id="UP000887566">
    <property type="component" value="Unplaced"/>
</dbReference>
<keyword evidence="1" id="KW-1185">Reference proteome</keyword>
<evidence type="ECO:0000313" key="2">
    <source>
        <dbReference type="WBParaSite" id="PSAMB.scaffold1683size28757.g14456.t1"/>
    </source>
</evidence>
<proteinExistence type="predicted"/>
<accession>A0A914V954</accession>
<dbReference type="AlphaFoldDB" id="A0A914V954"/>
<dbReference type="WBParaSite" id="PSAMB.scaffold1683size28757.g14456.t1">
    <property type="protein sequence ID" value="PSAMB.scaffold1683size28757.g14456.t1"/>
    <property type="gene ID" value="PSAMB.scaffold1683size28757.g14456"/>
</dbReference>
<protein>
    <submittedName>
        <fullName evidence="2">Uncharacterized protein</fullName>
    </submittedName>
</protein>
<organism evidence="1 2">
    <name type="scientific">Plectus sambesii</name>
    <dbReference type="NCBI Taxonomy" id="2011161"/>
    <lineage>
        <taxon>Eukaryota</taxon>
        <taxon>Metazoa</taxon>
        <taxon>Ecdysozoa</taxon>
        <taxon>Nematoda</taxon>
        <taxon>Chromadorea</taxon>
        <taxon>Plectida</taxon>
        <taxon>Plectina</taxon>
        <taxon>Plectoidea</taxon>
        <taxon>Plectidae</taxon>
        <taxon>Plectus</taxon>
    </lineage>
</organism>